<dbReference type="EMBL" id="PGOL01008731">
    <property type="protein sequence ID" value="PKI31476.1"/>
    <property type="molecule type" value="Genomic_DNA"/>
</dbReference>
<keyword evidence="1" id="KW-0812">Transmembrane</keyword>
<evidence type="ECO:0000256" key="1">
    <source>
        <dbReference type="SAM" id="Phobius"/>
    </source>
</evidence>
<comment type="caution">
    <text evidence="2">The sequence shown here is derived from an EMBL/GenBank/DDBJ whole genome shotgun (WGS) entry which is preliminary data.</text>
</comment>
<name>A0A2I0HJG7_PUNGR</name>
<organism evidence="2 3">
    <name type="scientific">Punica granatum</name>
    <name type="common">Pomegranate</name>
    <dbReference type="NCBI Taxonomy" id="22663"/>
    <lineage>
        <taxon>Eukaryota</taxon>
        <taxon>Viridiplantae</taxon>
        <taxon>Streptophyta</taxon>
        <taxon>Embryophyta</taxon>
        <taxon>Tracheophyta</taxon>
        <taxon>Spermatophyta</taxon>
        <taxon>Magnoliopsida</taxon>
        <taxon>eudicotyledons</taxon>
        <taxon>Gunneridae</taxon>
        <taxon>Pentapetalae</taxon>
        <taxon>rosids</taxon>
        <taxon>malvids</taxon>
        <taxon>Myrtales</taxon>
        <taxon>Lythraceae</taxon>
        <taxon>Punica</taxon>
    </lineage>
</organism>
<proteinExistence type="predicted"/>
<keyword evidence="1" id="KW-1133">Transmembrane helix</keyword>
<sequence>MGEVDADLYSSLIRSVDSSDDLIKRTGEQGTTNEIPIAGNKHHAIFGVFVQFNIFGLAVVFTSTAGSSLRKWNSKGQYHGRPQF</sequence>
<dbReference type="Proteomes" id="UP000233551">
    <property type="component" value="Unassembled WGS sequence"/>
</dbReference>
<keyword evidence="3" id="KW-1185">Reference proteome</keyword>
<evidence type="ECO:0000313" key="3">
    <source>
        <dbReference type="Proteomes" id="UP000233551"/>
    </source>
</evidence>
<protein>
    <submittedName>
        <fullName evidence="2">Uncharacterized protein</fullName>
    </submittedName>
</protein>
<evidence type="ECO:0000313" key="2">
    <source>
        <dbReference type="EMBL" id="PKI31476.1"/>
    </source>
</evidence>
<accession>A0A2I0HJG7</accession>
<gene>
    <name evidence="2" type="ORF">CRG98_048133</name>
</gene>
<keyword evidence="1" id="KW-0472">Membrane</keyword>
<reference evidence="2 3" key="1">
    <citation type="submission" date="2017-11" db="EMBL/GenBank/DDBJ databases">
        <title>De-novo sequencing of pomegranate (Punica granatum L.) genome.</title>
        <authorList>
            <person name="Akparov Z."/>
            <person name="Amiraslanov A."/>
            <person name="Hajiyeva S."/>
            <person name="Abbasov M."/>
            <person name="Kaur K."/>
            <person name="Hamwieh A."/>
            <person name="Solovyev V."/>
            <person name="Salamov A."/>
            <person name="Braich B."/>
            <person name="Kosarev P."/>
            <person name="Mahmoud A."/>
            <person name="Hajiyev E."/>
            <person name="Babayeva S."/>
            <person name="Izzatullayeva V."/>
            <person name="Mammadov A."/>
            <person name="Mammadov A."/>
            <person name="Sharifova S."/>
            <person name="Ojaghi J."/>
            <person name="Eynullazada K."/>
            <person name="Bayramov B."/>
            <person name="Abdulazimova A."/>
            <person name="Shahmuradov I."/>
        </authorList>
    </citation>
    <scope>NUCLEOTIDE SEQUENCE [LARGE SCALE GENOMIC DNA]</scope>
    <source>
        <strain evidence="3">cv. AG2017</strain>
        <tissue evidence="2">Leaf</tissue>
    </source>
</reference>
<feature type="transmembrane region" description="Helical" evidence="1">
    <location>
        <begin position="44"/>
        <end position="65"/>
    </location>
</feature>
<dbReference type="AlphaFoldDB" id="A0A2I0HJG7"/>